<evidence type="ECO:0000256" key="2">
    <source>
        <dbReference type="ARBA" id="ARBA00007658"/>
    </source>
</evidence>
<evidence type="ECO:0000313" key="11">
    <source>
        <dbReference type="RefSeq" id="XP_027200232.1"/>
    </source>
</evidence>
<keyword evidence="4" id="KW-0325">Glycoprotein</keyword>
<dbReference type="Gene3D" id="3.50.30.30">
    <property type="match status" value="1"/>
</dbReference>
<evidence type="ECO:0000256" key="6">
    <source>
        <dbReference type="PIRSR" id="PIRSR601382-2"/>
    </source>
</evidence>
<keyword evidence="7" id="KW-0326">Glycosidase</keyword>
<dbReference type="SUPFAM" id="SSF52025">
    <property type="entry name" value="PA domain"/>
    <property type="match status" value="1"/>
</dbReference>
<dbReference type="RefSeq" id="XP_027200232.1">
    <property type="nucleotide sequence ID" value="XM_027344431.1"/>
</dbReference>
<feature type="chain" id="PRO_5028065266" description="alpha-1,2-Mannosidase" evidence="8">
    <location>
        <begin position="26"/>
        <end position="914"/>
    </location>
</feature>
<dbReference type="InterPro" id="IPR046450">
    <property type="entry name" value="PA_dom_sf"/>
</dbReference>
<dbReference type="InterPro" id="IPR044674">
    <property type="entry name" value="EDEM1/2/3"/>
</dbReference>
<evidence type="ECO:0000256" key="4">
    <source>
        <dbReference type="ARBA" id="ARBA00023180"/>
    </source>
</evidence>
<dbReference type="GO" id="GO:0005509">
    <property type="term" value="F:calcium ion binding"/>
    <property type="evidence" value="ECO:0007669"/>
    <property type="project" value="InterPro"/>
</dbReference>
<dbReference type="GO" id="GO:0016020">
    <property type="term" value="C:membrane"/>
    <property type="evidence" value="ECO:0007669"/>
    <property type="project" value="InterPro"/>
</dbReference>
<dbReference type="PANTHER" id="PTHR45679">
    <property type="entry name" value="ER DEGRADATION-ENHANCING ALPHA-MANNOSIDASE-LIKE PROTEIN 2"/>
    <property type="match status" value="1"/>
</dbReference>
<dbReference type="InterPro" id="IPR003137">
    <property type="entry name" value="PA_domain"/>
</dbReference>
<proteinExistence type="inferred from homology"/>
<dbReference type="InParanoid" id="A0A6P6Y419"/>
<gene>
    <name evidence="11" type="primary">LOC113794317</name>
</gene>
<evidence type="ECO:0000256" key="7">
    <source>
        <dbReference type="RuleBase" id="RU361193"/>
    </source>
</evidence>
<accession>A0A6P6Y419</accession>
<dbReference type="KEGG" id="dpte:113794317"/>
<name>A0A6P6Y419_DERPT</name>
<keyword evidence="3" id="KW-0256">Endoplasmic reticulum</keyword>
<dbReference type="Gene3D" id="1.50.10.10">
    <property type="match status" value="1"/>
</dbReference>
<feature type="binding site" evidence="6">
    <location>
        <position position="474"/>
    </location>
    <ligand>
        <name>Ca(2+)</name>
        <dbReference type="ChEBI" id="CHEBI:29108"/>
    </ligand>
</feature>
<comment type="cofactor">
    <cofactor evidence="6">
        <name>Ca(2+)</name>
        <dbReference type="ChEBI" id="CHEBI:29108"/>
    </cofactor>
</comment>
<protein>
    <recommendedName>
        <fullName evidence="7">alpha-1,2-Mannosidase</fullName>
        <ecNumber evidence="7">3.2.1.-</ecNumber>
    </recommendedName>
</protein>
<feature type="active site" evidence="5">
    <location>
        <position position="276"/>
    </location>
</feature>
<keyword evidence="10" id="KW-1185">Reference proteome</keyword>
<dbReference type="InterPro" id="IPR012341">
    <property type="entry name" value="6hp_glycosidase-like_sf"/>
</dbReference>
<dbReference type="GO" id="GO:0004571">
    <property type="term" value="F:mannosyl-oligosaccharide 1,2-alpha-mannosidase activity"/>
    <property type="evidence" value="ECO:0007669"/>
    <property type="project" value="InterPro"/>
</dbReference>
<dbReference type="EC" id="3.2.1.-" evidence="7"/>
<evidence type="ECO:0000256" key="3">
    <source>
        <dbReference type="ARBA" id="ARBA00022824"/>
    </source>
</evidence>
<keyword evidence="8" id="KW-0732">Signal</keyword>
<feature type="signal peptide" evidence="8">
    <location>
        <begin position="1"/>
        <end position="25"/>
    </location>
</feature>
<evidence type="ECO:0000256" key="1">
    <source>
        <dbReference type="ARBA" id="ARBA00004240"/>
    </source>
</evidence>
<dbReference type="InterPro" id="IPR036026">
    <property type="entry name" value="Seven-hairpin_glycosidases"/>
</dbReference>
<comment type="subcellular location">
    <subcellularLocation>
        <location evidence="1">Endoplasmic reticulum</location>
    </subcellularLocation>
</comment>
<dbReference type="Pfam" id="PF02225">
    <property type="entry name" value="PA"/>
    <property type="match status" value="1"/>
</dbReference>
<dbReference type="FunCoup" id="A0A6P6Y419">
    <property type="interactions" value="1492"/>
</dbReference>
<dbReference type="CTD" id="55741"/>
<feature type="domain" description="PA" evidence="9">
    <location>
        <begin position="683"/>
        <end position="768"/>
    </location>
</feature>
<dbReference type="AlphaFoldDB" id="A0A6P6Y419"/>
<dbReference type="InterPro" id="IPR001382">
    <property type="entry name" value="Glyco_hydro_47"/>
</dbReference>
<evidence type="ECO:0000256" key="8">
    <source>
        <dbReference type="SAM" id="SignalP"/>
    </source>
</evidence>
<reference evidence="11" key="1">
    <citation type="submission" date="2025-08" db="UniProtKB">
        <authorList>
            <consortium name="RefSeq"/>
        </authorList>
    </citation>
    <scope>IDENTIFICATION</scope>
    <source>
        <strain evidence="11">Airmid</strain>
    </source>
</reference>
<dbReference type="GO" id="GO:1904380">
    <property type="term" value="P:endoplasmic reticulum mannose trimming"/>
    <property type="evidence" value="ECO:0007669"/>
    <property type="project" value="InterPro"/>
</dbReference>
<evidence type="ECO:0000313" key="10">
    <source>
        <dbReference type="Proteomes" id="UP000515146"/>
    </source>
</evidence>
<dbReference type="Pfam" id="PF01532">
    <property type="entry name" value="Glyco_hydro_47"/>
    <property type="match status" value="1"/>
</dbReference>
<dbReference type="GO" id="GO:0044322">
    <property type="term" value="C:endoplasmic reticulum quality control compartment"/>
    <property type="evidence" value="ECO:0007669"/>
    <property type="project" value="GOC"/>
</dbReference>
<feature type="active site" description="Proton donor" evidence="5">
    <location>
        <position position="128"/>
    </location>
</feature>
<evidence type="ECO:0000256" key="5">
    <source>
        <dbReference type="PIRSR" id="PIRSR601382-1"/>
    </source>
</evidence>
<feature type="active site" evidence="5">
    <location>
        <position position="388"/>
    </location>
</feature>
<dbReference type="OrthoDB" id="8118055at2759"/>
<keyword evidence="6" id="KW-0106">Calcium</keyword>
<evidence type="ECO:0000259" key="9">
    <source>
        <dbReference type="Pfam" id="PF02225"/>
    </source>
</evidence>
<comment type="similarity">
    <text evidence="2 7">Belongs to the glycosyl hydrolase 47 family.</text>
</comment>
<dbReference type="GO" id="GO:0005975">
    <property type="term" value="P:carbohydrate metabolic process"/>
    <property type="evidence" value="ECO:0007669"/>
    <property type="project" value="InterPro"/>
</dbReference>
<keyword evidence="6" id="KW-0479">Metal-binding</keyword>
<sequence length="914" mass="105663">MMNLLSLSSILLSLLFCSSVVVVDCMSERERIILRNEVREMFQHSYDSYMNYAYPADELMPLSCKGRFRGVELSRGDVDDALGNFSLTLIDTLDTLAIMGNYTEFEKAISLVINDVKFDSDIVVSVFETNIRILGGLLSAHVLAQDIQKRHHRDHLLGWYDNQLLSMAQDIGYRLLWAFNSTTGIPHPRVNLKYGMNSFKIGPLKETCTACAGSMILEFAALSRLTGDSIFEVKARKAMDYLWNQRHRQSDLVGNIINIDTGDWIRKESGVGAGIDSYYEYCLKTYILLGDEKYLDRFNRHYASIMKYISNGPFLIDVHMHRPHNQAKNFMDSLLAFWPGLQVLKGDLKPAIETHEILYQITRKHSFLPEAFTMDFNIHWPHHPLRPEFIESTYFLYQATRDNHYLDVGRDVLKNLQNFTRVHCGYAAVNDVRTKKKEDRMDSFFLAETLKYLYLLFSKNDEIEFNLDNYVFTTEAHLLPLSLAYTNNTYRKQFSGKFLRQNYLFTDSDYNCPTTKESLRKSNLYDNNMDNLSYFNILRMQVRDLISNRDSHSSSKAKSFRQPPRIRAAQFSASKTDHIDLVKQLGINVIILKDGRVKLIHDSQSAQSMEAAEEGAYFMQEMITLSQQQHQYEQKLRTVSFILSKSIKVSLLAGPAQFGLDFDDSNQQKQHHSIESTVIKLKPFDGCNLNDFVDQDRIKNQIVLVERGNCMFIEKARNVQKFGAIGMIVIDNVENSSSKNLPMFSMSGDGQNDVNIHCVFLYSEDAKILMNAMEENPQMKVKLDVHHHDEEIVSVQKESNEDSIEQQQNSNDNNYMQDLLANLFKTDKIKLNLLSMIDLKNLNGKHSTNMFMSMLKQTIASLPNVLTTENVNELDDEINDEKKLENNMNKCWNHHQQKTKHFIEFMKWSLYTCF</sequence>
<keyword evidence="7" id="KW-0378">Hydrolase</keyword>
<dbReference type="Proteomes" id="UP000515146">
    <property type="component" value="Unplaced"/>
</dbReference>
<feature type="active site" description="Proton donor" evidence="5">
    <location>
        <position position="370"/>
    </location>
</feature>
<dbReference type="SUPFAM" id="SSF48225">
    <property type="entry name" value="Seven-hairpin glycosidases"/>
    <property type="match status" value="1"/>
</dbReference>
<dbReference type="PRINTS" id="PR00747">
    <property type="entry name" value="GLYHDRLASE47"/>
</dbReference>
<dbReference type="OMA" id="RRWDRRE"/>
<dbReference type="PANTHER" id="PTHR45679:SF2">
    <property type="entry name" value="ER DEGRADATION-ENHANCING ALPHA-MANNOSIDASE-LIKE PROTEIN 3"/>
    <property type="match status" value="1"/>
</dbReference>
<organism evidence="10 11">
    <name type="scientific">Dermatophagoides pteronyssinus</name>
    <name type="common">European house dust mite</name>
    <dbReference type="NCBI Taxonomy" id="6956"/>
    <lineage>
        <taxon>Eukaryota</taxon>
        <taxon>Metazoa</taxon>
        <taxon>Ecdysozoa</taxon>
        <taxon>Arthropoda</taxon>
        <taxon>Chelicerata</taxon>
        <taxon>Arachnida</taxon>
        <taxon>Acari</taxon>
        <taxon>Acariformes</taxon>
        <taxon>Sarcoptiformes</taxon>
        <taxon>Astigmata</taxon>
        <taxon>Psoroptidia</taxon>
        <taxon>Analgoidea</taxon>
        <taxon>Pyroglyphidae</taxon>
        <taxon>Dermatophagoidinae</taxon>
        <taxon>Dermatophagoides</taxon>
    </lineage>
</organism>